<dbReference type="Proteomes" id="UP001369086">
    <property type="component" value="Unassembled WGS sequence"/>
</dbReference>
<dbReference type="EMBL" id="JAHFZB010000022">
    <property type="protein sequence ID" value="KAK6476853.1"/>
    <property type="molecule type" value="Genomic_DNA"/>
</dbReference>
<dbReference type="PANTHER" id="PTHR28621">
    <property type="entry name" value="SELENOPROTEIN S"/>
    <property type="match status" value="1"/>
</dbReference>
<dbReference type="PANTHER" id="PTHR28621:SF1">
    <property type="entry name" value="SELENOPROTEIN S"/>
    <property type="match status" value="1"/>
</dbReference>
<evidence type="ECO:0000313" key="13">
    <source>
        <dbReference type="Proteomes" id="UP001369086"/>
    </source>
</evidence>
<keyword evidence="5 11" id="KW-0812">Transmembrane</keyword>
<keyword evidence="6" id="KW-0256">Endoplasmic reticulum</keyword>
<evidence type="ECO:0000256" key="7">
    <source>
        <dbReference type="ARBA" id="ARBA00022933"/>
    </source>
</evidence>
<evidence type="ECO:0000256" key="3">
    <source>
        <dbReference type="ARBA" id="ARBA00011034"/>
    </source>
</evidence>
<dbReference type="Pfam" id="PF06936">
    <property type="entry name" value="Selenoprotein_S"/>
    <property type="match status" value="1"/>
</dbReference>
<comment type="subcellular location">
    <subcellularLocation>
        <location evidence="2">Cytoplasm</location>
    </subcellularLocation>
    <subcellularLocation>
        <location evidence="1">Endoplasmic reticulum membrane</location>
        <topology evidence="1">Single-pass membrane protein</topology>
    </subcellularLocation>
</comment>
<accession>A0ABR0YW75</accession>
<sequence>METEEDTTEIKTKPTLEHQGVDFLQQTVGALVSDYGWYILFGGVAVYLVIQHLSKRRGGQESSGPRDVPDPSTVVRRQEALDASRRRMQEELDAKAEQYKEKQKQLEEEKRRQKIEMWESMQEGKSYKGNTKLSQQSTEVSSSASVLKPKSGKKPLRSGFNPLSGEGGGACSYRPGRRGPSSGG</sequence>
<keyword evidence="7" id="KW-0712">Selenocysteine</keyword>
<evidence type="ECO:0000256" key="4">
    <source>
        <dbReference type="ARBA" id="ARBA00022490"/>
    </source>
</evidence>
<keyword evidence="4" id="KW-0963">Cytoplasm</keyword>
<feature type="region of interest" description="Disordered" evidence="10">
    <location>
        <begin position="55"/>
        <end position="184"/>
    </location>
</feature>
<name>A0ABR0YW75_HUSHU</name>
<feature type="transmembrane region" description="Helical" evidence="11">
    <location>
        <begin position="35"/>
        <end position="53"/>
    </location>
</feature>
<comment type="similarity">
    <text evidence="3">Belongs to the selenoprotein S family.</text>
</comment>
<feature type="compositionally biased region" description="Basic and acidic residues" evidence="10">
    <location>
        <begin position="76"/>
        <end position="117"/>
    </location>
</feature>
<evidence type="ECO:0000256" key="9">
    <source>
        <dbReference type="ARBA" id="ARBA00023136"/>
    </source>
</evidence>
<evidence type="ECO:0000256" key="6">
    <source>
        <dbReference type="ARBA" id="ARBA00022824"/>
    </source>
</evidence>
<comment type="caution">
    <text evidence="12">The sequence shown here is derived from an EMBL/GenBank/DDBJ whole genome shotgun (WGS) entry which is preliminary data.</text>
</comment>
<evidence type="ECO:0000256" key="10">
    <source>
        <dbReference type="SAM" id="MobiDB-lite"/>
    </source>
</evidence>
<evidence type="ECO:0000256" key="5">
    <source>
        <dbReference type="ARBA" id="ARBA00022692"/>
    </source>
</evidence>
<proteinExistence type="inferred from homology"/>
<keyword evidence="13" id="KW-1185">Reference proteome</keyword>
<dbReference type="InterPro" id="IPR009703">
    <property type="entry name" value="Selenoprotein_S"/>
</dbReference>
<evidence type="ECO:0000256" key="8">
    <source>
        <dbReference type="ARBA" id="ARBA00022989"/>
    </source>
</evidence>
<dbReference type="Gene3D" id="6.10.250.2950">
    <property type="match status" value="1"/>
</dbReference>
<evidence type="ECO:0000256" key="11">
    <source>
        <dbReference type="SAM" id="Phobius"/>
    </source>
</evidence>
<keyword evidence="8 11" id="KW-1133">Transmembrane helix</keyword>
<evidence type="ECO:0000256" key="1">
    <source>
        <dbReference type="ARBA" id="ARBA00004389"/>
    </source>
</evidence>
<organism evidence="12 13">
    <name type="scientific">Huso huso</name>
    <name type="common">Beluga</name>
    <name type="synonym">Acipenser huso</name>
    <dbReference type="NCBI Taxonomy" id="61971"/>
    <lineage>
        <taxon>Eukaryota</taxon>
        <taxon>Metazoa</taxon>
        <taxon>Chordata</taxon>
        <taxon>Craniata</taxon>
        <taxon>Vertebrata</taxon>
        <taxon>Euteleostomi</taxon>
        <taxon>Actinopterygii</taxon>
        <taxon>Chondrostei</taxon>
        <taxon>Acipenseriformes</taxon>
        <taxon>Acipenseridae</taxon>
        <taxon>Huso</taxon>
    </lineage>
</organism>
<reference evidence="12 13" key="1">
    <citation type="submission" date="2021-05" db="EMBL/GenBank/DDBJ databases">
        <authorList>
            <person name="Zahm M."/>
            <person name="Klopp C."/>
            <person name="Cabau C."/>
            <person name="Kuhl H."/>
            <person name="Suciu R."/>
            <person name="Ciorpac M."/>
            <person name="Holostenco D."/>
            <person name="Gessner J."/>
            <person name="Wuertz S."/>
            <person name="Hohne C."/>
            <person name="Stock M."/>
            <person name="Gislard M."/>
            <person name="Lluch J."/>
            <person name="Milhes M."/>
            <person name="Lampietro C."/>
            <person name="Lopez Roques C."/>
            <person name="Donnadieu C."/>
            <person name="Du K."/>
            <person name="Schartl M."/>
            <person name="Guiguen Y."/>
        </authorList>
    </citation>
    <scope>NUCLEOTIDE SEQUENCE [LARGE SCALE GENOMIC DNA]</scope>
    <source>
        <strain evidence="12">Hh-F2</strain>
        <tissue evidence="12">Blood</tissue>
    </source>
</reference>
<keyword evidence="9 11" id="KW-0472">Membrane</keyword>
<evidence type="ECO:0000313" key="12">
    <source>
        <dbReference type="EMBL" id="KAK6476853.1"/>
    </source>
</evidence>
<protein>
    <submittedName>
        <fullName evidence="12">Selenoprotein S-like isoform X2</fullName>
    </submittedName>
</protein>
<evidence type="ECO:0000256" key="2">
    <source>
        <dbReference type="ARBA" id="ARBA00004496"/>
    </source>
</evidence>
<feature type="compositionally biased region" description="Low complexity" evidence="10">
    <location>
        <begin position="134"/>
        <end position="146"/>
    </location>
</feature>
<gene>
    <name evidence="12" type="ORF">HHUSO_G23359</name>
</gene>